<dbReference type="InterPro" id="IPR050277">
    <property type="entry name" value="Sodium:Solute_Symporter"/>
</dbReference>
<feature type="transmembrane region" description="Helical" evidence="8">
    <location>
        <begin position="375"/>
        <end position="396"/>
    </location>
</feature>
<feature type="transmembrane region" description="Helical" evidence="8">
    <location>
        <begin position="448"/>
        <end position="471"/>
    </location>
</feature>
<reference evidence="9 10" key="1">
    <citation type="submission" date="2016-07" db="EMBL/GenBank/DDBJ databases">
        <title>Pervasive Adenine N6-methylation of Active Genes in Fungi.</title>
        <authorList>
            <consortium name="DOE Joint Genome Institute"/>
            <person name="Mondo S.J."/>
            <person name="Dannebaum R.O."/>
            <person name="Kuo R.C."/>
            <person name="Labutti K."/>
            <person name="Haridas S."/>
            <person name="Kuo A."/>
            <person name="Salamov A."/>
            <person name="Ahrendt S.R."/>
            <person name="Lipzen A."/>
            <person name="Sullivan W."/>
            <person name="Andreopoulos W.B."/>
            <person name="Clum A."/>
            <person name="Lindquist E."/>
            <person name="Daum C."/>
            <person name="Ramamoorthy G.K."/>
            <person name="Gryganskyi A."/>
            <person name="Culley D."/>
            <person name="Magnuson J.K."/>
            <person name="James T.Y."/>
            <person name="O'Malley M.A."/>
            <person name="Stajich J.E."/>
            <person name="Spatafora J.W."/>
            <person name="Visel A."/>
            <person name="Grigoriev I.V."/>
        </authorList>
    </citation>
    <scope>NUCLEOTIDE SEQUENCE [LARGE SCALE GENOMIC DNA]</scope>
    <source>
        <strain evidence="9 10">CBS 931.73</strain>
    </source>
</reference>
<accession>A0A1Y1ZEK8</accession>
<keyword evidence="4 8" id="KW-0812">Transmembrane</keyword>
<dbReference type="AlphaFoldDB" id="A0A1Y1ZEK8"/>
<feature type="transmembrane region" description="Helical" evidence="8">
    <location>
        <begin position="162"/>
        <end position="183"/>
    </location>
</feature>
<feature type="transmembrane region" description="Helical" evidence="8">
    <location>
        <begin position="350"/>
        <end position="369"/>
    </location>
</feature>
<dbReference type="FunCoup" id="A0A1Y1ZEK8">
    <property type="interactions" value="318"/>
</dbReference>
<keyword evidence="3" id="KW-0813">Transport</keyword>
<organism evidence="9 10">
    <name type="scientific">Basidiobolus meristosporus CBS 931.73</name>
    <dbReference type="NCBI Taxonomy" id="1314790"/>
    <lineage>
        <taxon>Eukaryota</taxon>
        <taxon>Fungi</taxon>
        <taxon>Fungi incertae sedis</taxon>
        <taxon>Zoopagomycota</taxon>
        <taxon>Entomophthoromycotina</taxon>
        <taxon>Basidiobolomycetes</taxon>
        <taxon>Basidiobolales</taxon>
        <taxon>Basidiobolaceae</taxon>
        <taxon>Basidiobolus</taxon>
    </lineage>
</organism>
<dbReference type="InterPro" id="IPR038377">
    <property type="entry name" value="Na/Glc_symporter_sf"/>
</dbReference>
<evidence type="ECO:0000256" key="6">
    <source>
        <dbReference type="ARBA" id="ARBA00023136"/>
    </source>
</evidence>
<sequence>MTSLTIAAYTTSTIVCVAFGVFALYLSKKTQERNSDTEFFLTARNSSNRAKITWSFYAAAVGAWTLFGPPSYALDAGIVGLVAYAVATGIPIFLVAFFGNKIQSRYPHVLSLSDFVRWRFGETLKYFVALVMIFNMAIALIAEYTSIGDLFETVIGTTRIPIVIIIGVTTMIYTATGGLYVSIVTDQGQAVLSLVFVAIMIVYVAVTFRLPLPSELPPNLAPNYYGWGAIATMPISLFAGTCFSEAMWQRVWASEDPRSLKQGAVVAMVITILVVFFLGFCGFLAIWAGLDTSNPNVILFTLLGHGGEAPAWIIIIVTILAVVMNSSAVDSMQNALVDSISSVFLKNRPVWLSRILVVVVNVPLVIISLKGYQVIDLFLLSNLVTTCFILPIFMGLWEGPGRHMVNTASVLIGCATGFFSVMVYGAIVKGNVKDGMHFTFFEGYDFPPFLLALGFSGIGLAVSGFLISLVFPSYGRRKEPLKADRILRKFESVNDKESSAQA</sequence>
<comment type="subcellular location">
    <subcellularLocation>
        <location evidence="1">Membrane</location>
        <topology evidence="1">Multi-pass membrane protein</topology>
    </subcellularLocation>
</comment>
<dbReference type="OrthoDB" id="6132759at2759"/>
<keyword evidence="10" id="KW-1185">Reference proteome</keyword>
<dbReference type="EMBL" id="MCFE01000002">
    <property type="protein sequence ID" value="ORY08255.1"/>
    <property type="molecule type" value="Genomic_DNA"/>
</dbReference>
<dbReference type="InterPro" id="IPR001734">
    <property type="entry name" value="Na/solute_symporter"/>
</dbReference>
<evidence type="ECO:0000256" key="3">
    <source>
        <dbReference type="ARBA" id="ARBA00022448"/>
    </source>
</evidence>
<dbReference type="PANTHER" id="PTHR48086:SF10">
    <property type="entry name" value="AGR155CP"/>
    <property type="match status" value="1"/>
</dbReference>
<proteinExistence type="inferred from homology"/>
<dbReference type="Proteomes" id="UP000193498">
    <property type="component" value="Unassembled WGS sequence"/>
</dbReference>
<feature type="transmembrane region" description="Helical" evidence="8">
    <location>
        <begin position="123"/>
        <end position="142"/>
    </location>
</feature>
<comment type="similarity">
    <text evidence="2 7">Belongs to the sodium:solute symporter (SSF) (TC 2.A.21) family.</text>
</comment>
<dbReference type="GO" id="GO:0005886">
    <property type="term" value="C:plasma membrane"/>
    <property type="evidence" value="ECO:0007669"/>
    <property type="project" value="TreeGrafter"/>
</dbReference>
<dbReference type="GO" id="GO:0015606">
    <property type="term" value="F:spermidine transmembrane transporter activity"/>
    <property type="evidence" value="ECO:0007669"/>
    <property type="project" value="TreeGrafter"/>
</dbReference>
<feature type="transmembrane region" description="Helical" evidence="8">
    <location>
        <begin position="309"/>
        <end position="329"/>
    </location>
</feature>
<dbReference type="InParanoid" id="A0A1Y1ZEK8"/>
<dbReference type="PANTHER" id="PTHR48086">
    <property type="entry name" value="SODIUM/PROLINE SYMPORTER-RELATED"/>
    <property type="match status" value="1"/>
</dbReference>
<evidence type="ECO:0000256" key="7">
    <source>
        <dbReference type="RuleBase" id="RU362091"/>
    </source>
</evidence>
<feature type="transmembrane region" description="Helical" evidence="8">
    <location>
        <begin position="224"/>
        <end position="243"/>
    </location>
</feature>
<evidence type="ECO:0000256" key="1">
    <source>
        <dbReference type="ARBA" id="ARBA00004141"/>
    </source>
</evidence>
<evidence type="ECO:0000256" key="2">
    <source>
        <dbReference type="ARBA" id="ARBA00006434"/>
    </source>
</evidence>
<feature type="transmembrane region" description="Helical" evidence="8">
    <location>
        <begin position="54"/>
        <end position="72"/>
    </location>
</feature>
<evidence type="ECO:0000256" key="4">
    <source>
        <dbReference type="ARBA" id="ARBA00022692"/>
    </source>
</evidence>
<dbReference type="STRING" id="1314790.A0A1Y1ZEK8"/>
<evidence type="ECO:0000256" key="8">
    <source>
        <dbReference type="SAM" id="Phobius"/>
    </source>
</evidence>
<feature type="transmembrane region" description="Helical" evidence="8">
    <location>
        <begin position="264"/>
        <end position="289"/>
    </location>
</feature>
<evidence type="ECO:0008006" key="11">
    <source>
        <dbReference type="Google" id="ProtNLM"/>
    </source>
</evidence>
<protein>
    <recommendedName>
        <fullName evidence="11">Na+/solute symporter</fullName>
    </recommendedName>
</protein>
<dbReference type="Gene3D" id="1.20.1730.10">
    <property type="entry name" value="Sodium/glucose cotransporter"/>
    <property type="match status" value="1"/>
</dbReference>
<name>A0A1Y1ZEK8_9FUNG</name>
<comment type="caution">
    <text evidence="9">The sequence shown here is derived from an EMBL/GenBank/DDBJ whole genome shotgun (WGS) entry which is preliminary data.</text>
</comment>
<keyword evidence="5 8" id="KW-1133">Transmembrane helix</keyword>
<feature type="transmembrane region" description="Helical" evidence="8">
    <location>
        <begin position="6"/>
        <end position="26"/>
    </location>
</feature>
<keyword evidence="6 8" id="KW-0472">Membrane</keyword>
<feature type="transmembrane region" description="Helical" evidence="8">
    <location>
        <begin position="78"/>
        <end position="102"/>
    </location>
</feature>
<evidence type="ECO:0000313" key="9">
    <source>
        <dbReference type="EMBL" id="ORY08255.1"/>
    </source>
</evidence>
<dbReference type="Pfam" id="PF00474">
    <property type="entry name" value="SSF"/>
    <property type="match status" value="1"/>
</dbReference>
<evidence type="ECO:0000256" key="5">
    <source>
        <dbReference type="ARBA" id="ARBA00022989"/>
    </source>
</evidence>
<feature type="transmembrane region" description="Helical" evidence="8">
    <location>
        <begin position="190"/>
        <end position="212"/>
    </location>
</feature>
<evidence type="ECO:0000313" key="10">
    <source>
        <dbReference type="Proteomes" id="UP000193498"/>
    </source>
</evidence>
<dbReference type="PROSITE" id="PS50283">
    <property type="entry name" value="NA_SOLUT_SYMP_3"/>
    <property type="match status" value="1"/>
</dbReference>
<feature type="transmembrane region" description="Helical" evidence="8">
    <location>
        <begin position="408"/>
        <end position="428"/>
    </location>
</feature>
<gene>
    <name evidence="9" type="ORF">K493DRAFT_272840</name>
</gene>